<comment type="caution">
    <text evidence="1">The sequence shown here is derived from an EMBL/GenBank/DDBJ whole genome shotgun (WGS) entry which is preliminary data.</text>
</comment>
<keyword evidence="2" id="KW-1185">Reference proteome</keyword>
<accession>A0ACD3SM71</accession>
<dbReference type="EMBL" id="AKCV02000025">
    <property type="protein sequence ID" value="TMS57315.1"/>
    <property type="molecule type" value="Genomic_DNA"/>
</dbReference>
<proteinExistence type="predicted"/>
<reference evidence="1" key="1">
    <citation type="submission" date="2019-05" db="EMBL/GenBank/DDBJ databases">
        <title>Revised genome assembly of Burkholderiaceae (previously Ralstonia) sp. PBA.</title>
        <authorList>
            <person name="Gan H.M."/>
        </authorList>
    </citation>
    <scope>NUCLEOTIDE SEQUENCE</scope>
    <source>
        <strain evidence="1">PBA</strain>
    </source>
</reference>
<sequence>MRIVALEDDLSQAQLIQKVLAEEGFATDIFYEGSKLIYTLRKEAYDLFILDWEVPGMSGFEVLQWIRSNLGFGVPVIFVTSRTLEEDVITGLQAGADDYLVKPFRPAELIARIRSLLRRVYPERPVSETFTIGPLVIDPARQIITRNGVPAELTKMEFELASLLLSSLGRLVSKSELSHRIWGRDISPQSRTVDTHLSRVRIKLGLRPELGFKLSTVYGLGYRLQTTGDMENGDDGEASGEERGNTDPDWRVSG</sequence>
<organism evidence="1 2">
    <name type="scientific">Imbroritus primus</name>
    <dbReference type="NCBI Taxonomy" id="3058603"/>
    <lineage>
        <taxon>Bacteria</taxon>
        <taxon>Pseudomonadati</taxon>
        <taxon>Pseudomonadota</taxon>
        <taxon>Betaproteobacteria</taxon>
        <taxon>Burkholderiales</taxon>
        <taxon>Burkholderiaceae</taxon>
        <taxon>Imbroritus</taxon>
    </lineage>
</organism>
<gene>
    <name evidence="1" type="ORF">MW7_014155</name>
</gene>
<protein>
    <submittedName>
        <fullName evidence="1">Response regulator transcription factor</fullName>
    </submittedName>
</protein>
<dbReference type="Proteomes" id="UP000004277">
    <property type="component" value="Unassembled WGS sequence"/>
</dbReference>
<evidence type="ECO:0000313" key="1">
    <source>
        <dbReference type="EMBL" id="TMS57315.1"/>
    </source>
</evidence>
<evidence type="ECO:0000313" key="2">
    <source>
        <dbReference type="Proteomes" id="UP000004277"/>
    </source>
</evidence>
<name>A0ACD3SM71_9BURK</name>